<proteinExistence type="predicted"/>
<name>A0A6J6ELE2_9ZZZZ</name>
<reference evidence="1" key="1">
    <citation type="submission" date="2020-05" db="EMBL/GenBank/DDBJ databases">
        <authorList>
            <person name="Chiriac C."/>
            <person name="Salcher M."/>
            <person name="Ghai R."/>
            <person name="Kavagutti S V."/>
        </authorList>
    </citation>
    <scope>NUCLEOTIDE SEQUENCE</scope>
</reference>
<dbReference type="InterPro" id="IPR029058">
    <property type="entry name" value="AB_hydrolase_fold"/>
</dbReference>
<gene>
    <name evidence="1" type="ORF">UFOPK1684_01133</name>
</gene>
<protein>
    <submittedName>
        <fullName evidence="1">Unannotated protein</fullName>
    </submittedName>
</protein>
<dbReference type="AlphaFoldDB" id="A0A6J6ELE2"/>
<dbReference type="EMBL" id="CAEZTM010000058">
    <property type="protein sequence ID" value="CAB4577361.1"/>
    <property type="molecule type" value="Genomic_DNA"/>
</dbReference>
<dbReference type="SUPFAM" id="SSF53474">
    <property type="entry name" value="alpha/beta-Hydrolases"/>
    <property type="match status" value="1"/>
</dbReference>
<dbReference type="Gene3D" id="3.40.50.1820">
    <property type="entry name" value="alpha/beta hydrolase"/>
    <property type="match status" value="1"/>
</dbReference>
<sequence length="99" mass="10951">MERYRRKYGSQDYRNARGVMREILVKTVAEDYLDDATRVVAPVTMVWGESDAPAPLAAAEKALEYFPRATLRVVPGASHLLEGNLEEAVKDAVTAALTQ</sequence>
<organism evidence="1">
    <name type="scientific">freshwater metagenome</name>
    <dbReference type="NCBI Taxonomy" id="449393"/>
    <lineage>
        <taxon>unclassified sequences</taxon>
        <taxon>metagenomes</taxon>
        <taxon>ecological metagenomes</taxon>
    </lineage>
</organism>
<accession>A0A6J6ELE2</accession>
<evidence type="ECO:0000313" key="1">
    <source>
        <dbReference type="EMBL" id="CAB4577361.1"/>
    </source>
</evidence>